<dbReference type="GO" id="GO:0005737">
    <property type="term" value="C:cytoplasm"/>
    <property type="evidence" value="ECO:0007669"/>
    <property type="project" value="TreeGrafter"/>
</dbReference>
<dbReference type="InterPro" id="IPR050734">
    <property type="entry name" value="PIH1/Kintoun_subfamily"/>
</dbReference>
<organism evidence="5 6">
    <name type="scientific">Diacronema lutheri</name>
    <name type="common">Unicellular marine alga</name>
    <name type="synonym">Monochrysis lutheri</name>
    <dbReference type="NCBI Taxonomy" id="2081491"/>
    <lineage>
        <taxon>Eukaryota</taxon>
        <taxon>Haptista</taxon>
        <taxon>Haptophyta</taxon>
        <taxon>Pavlovophyceae</taxon>
        <taxon>Pavlovales</taxon>
        <taxon>Pavlovaceae</taxon>
        <taxon>Diacronema</taxon>
    </lineage>
</organism>
<evidence type="ECO:0000313" key="6">
    <source>
        <dbReference type="Proteomes" id="UP000751190"/>
    </source>
</evidence>
<comment type="caution">
    <text evidence="5">The sequence shown here is derived from an EMBL/GenBank/DDBJ whole genome shotgun (WGS) entry which is preliminary data.</text>
</comment>
<keyword evidence="2" id="KW-0175">Coiled coil</keyword>
<dbReference type="EMBL" id="JAGTXO010000020">
    <property type="protein sequence ID" value="KAG8462506.1"/>
    <property type="molecule type" value="Genomic_DNA"/>
</dbReference>
<evidence type="ECO:0000256" key="3">
    <source>
        <dbReference type="SAM" id="MobiDB-lite"/>
    </source>
</evidence>
<sequence length="491" mass="51264">MEQELSPSDLELLKFLEDLQQNNPAEYEQMQQQLAAAQAARGAQGGSVTVMPTAGFVAKTRSVTGKGRKVFVNLCTSDLIDPCSEMDPEGPQPAGAPPPTADEYRIRIPVSVGPPREDLDKSNEACTVYDVVFNPTTVDSAQTDKGFRAFMMQVVASQIAQKHGDELSADFTFPKVLGNYKGISPLPQFIRAAAKPPAAEGGGFAPDPPPPRAAPIIEELPSSREDADAAAATLPAPAYVLRPLRADGTPLDDADDEQPGVPADERAGSGDALGRAPARLELKVHLPALAAGGTRARSGGAGAGAGAGAARGADASALERISVRVSAWDVRVLVTDLYALALELPCAVDAAVEDACLELERSVLSVTMRALGADDASKAAVESAASHEASKAQAEAWEAQLSKEARARKARQLLDQRRKEAAMEKAAADAQREATEAAARVESERARAAREDAPAADCASMPSAARGAGVAQRPPAVPPIALTNAVMFELE</sequence>
<evidence type="ECO:0000259" key="4">
    <source>
        <dbReference type="Pfam" id="PF08190"/>
    </source>
</evidence>
<feature type="domain" description="PIH1 N-terminal" evidence="4">
    <location>
        <begin position="24"/>
        <end position="195"/>
    </location>
</feature>
<dbReference type="AlphaFoldDB" id="A0A8J5X707"/>
<dbReference type="PANTHER" id="PTHR22997">
    <property type="entry name" value="PIH1 DOMAIN-CONTAINING PROTEIN 1"/>
    <property type="match status" value="1"/>
</dbReference>
<keyword evidence="6" id="KW-1185">Reference proteome</keyword>
<comment type="similarity">
    <text evidence="1">Belongs to the PIH1 family.</text>
</comment>
<proteinExistence type="inferred from homology"/>
<accession>A0A8J5X707</accession>
<feature type="region of interest" description="Disordered" evidence="3">
    <location>
        <begin position="246"/>
        <end position="272"/>
    </location>
</feature>
<dbReference type="Proteomes" id="UP000751190">
    <property type="component" value="Unassembled WGS sequence"/>
</dbReference>
<reference evidence="5" key="1">
    <citation type="submission" date="2021-05" db="EMBL/GenBank/DDBJ databases">
        <title>The genome of the haptophyte Pavlova lutheri (Diacronema luteri, Pavlovales) - a model for lipid biosynthesis in eukaryotic algae.</title>
        <authorList>
            <person name="Hulatt C.J."/>
            <person name="Posewitz M.C."/>
        </authorList>
    </citation>
    <scope>NUCLEOTIDE SEQUENCE</scope>
    <source>
        <strain evidence="5">NIVA-4/92</strain>
    </source>
</reference>
<dbReference type="OrthoDB" id="5135119at2759"/>
<gene>
    <name evidence="5" type="ORF">KFE25_010331</name>
</gene>
<dbReference type="PANTHER" id="PTHR22997:SF0">
    <property type="entry name" value="PIH1 DOMAIN-CONTAINING PROTEIN 1"/>
    <property type="match status" value="1"/>
</dbReference>
<name>A0A8J5X707_DIALT</name>
<evidence type="ECO:0000256" key="2">
    <source>
        <dbReference type="SAM" id="Coils"/>
    </source>
</evidence>
<protein>
    <recommendedName>
        <fullName evidence="4">PIH1 N-terminal domain-containing protein</fullName>
    </recommendedName>
</protein>
<feature type="coiled-coil region" evidence="2">
    <location>
        <begin position="413"/>
        <end position="451"/>
    </location>
</feature>
<evidence type="ECO:0000256" key="1">
    <source>
        <dbReference type="ARBA" id="ARBA00008511"/>
    </source>
</evidence>
<dbReference type="InterPro" id="IPR012981">
    <property type="entry name" value="PIH1_N"/>
</dbReference>
<dbReference type="Pfam" id="PF08190">
    <property type="entry name" value="PIH1"/>
    <property type="match status" value="1"/>
</dbReference>
<evidence type="ECO:0000313" key="5">
    <source>
        <dbReference type="EMBL" id="KAG8462506.1"/>
    </source>
</evidence>